<dbReference type="NCBIfam" id="TIGR03599">
    <property type="entry name" value="YloV"/>
    <property type="match status" value="1"/>
</dbReference>
<dbReference type="InterPro" id="IPR033470">
    <property type="entry name" value="FakA-like_C"/>
</dbReference>
<comment type="caution">
    <text evidence="2">The sequence shown here is derived from an EMBL/GenBank/DDBJ whole genome shotgun (WGS) entry which is preliminary data.</text>
</comment>
<dbReference type="PANTHER" id="PTHR33434">
    <property type="entry name" value="DEGV DOMAIN-CONTAINING PROTEIN DR_1986-RELATED"/>
    <property type="match status" value="1"/>
</dbReference>
<name>G7H4F8_9ACTN</name>
<dbReference type="InterPro" id="IPR004007">
    <property type="entry name" value="DhaL_dom"/>
</dbReference>
<dbReference type="PROSITE" id="PS51480">
    <property type="entry name" value="DHAL"/>
    <property type="match status" value="1"/>
</dbReference>
<dbReference type="GO" id="GO:0006071">
    <property type="term" value="P:glycerol metabolic process"/>
    <property type="evidence" value="ECO:0007669"/>
    <property type="project" value="InterPro"/>
</dbReference>
<dbReference type="PANTHER" id="PTHR33434:SF4">
    <property type="entry name" value="PHOSPHATASE PROTEIN"/>
    <property type="match status" value="1"/>
</dbReference>
<evidence type="ECO:0000313" key="2">
    <source>
        <dbReference type="EMBL" id="GAB10733.1"/>
    </source>
</evidence>
<sequence>MLRDWARAAADGLTAARAEINELNVFPIPDSDTGSNMAFTMAAAAEAAEQAEPGADVATVTRAMADAAVGSARGNSGIILSQVLVGVADAAAIAETERDHSFARLFAGGLQLASLAAVRAVSDPREGTVLTVLREAATAAHDNAAASPADLARAAAEAAADALERTPEQLAELAYAGVVDAGGRGMLVLLDAMVLVLTGVANRRRNYRGLLVDRDLPLMRADEACDGSSDMDFEVMYLLDGMADERIGRLRDYLAEIGDAVVIVGDSSADGERFSVHVHTNEPGKAVEAGAVVGTISDVRISCFALDALRSSAPDEPLPRHKRAIVVVAKGEGAQELFADAGAAVVRADDGVSADPVAEAIRATDAAHVIVMANGELASQELVSVAAGARSAHRTVVFIPTLSMVQCLSALAVHDPTESPDVDAYAMAEAAAGTRWGSVRRVAERMMTLAGTSEPGDMLGYIGSDALVIGHDPLTATTALLDLMLATGGEMITVLGGRLLDEHPDVIAGLEDHVRRVHPGVELNVYPCGQADSVLQVGVE</sequence>
<dbReference type="InterPro" id="IPR050270">
    <property type="entry name" value="DegV_domain_contain"/>
</dbReference>
<dbReference type="SMART" id="SM01120">
    <property type="entry name" value="Dak2"/>
    <property type="match status" value="1"/>
</dbReference>
<dbReference type="STRING" id="1073574.GOARA_062_00010"/>
<protein>
    <recommendedName>
        <fullName evidence="1">DhaL domain-containing protein</fullName>
    </recommendedName>
</protein>
<dbReference type="Gene3D" id="1.25.40.340">
    <property type="match status" value="1"/>
</dbReference>
<keyword evidence="3" id="KW-1185">Reference proteome</keyword>
<dbReference type="SUPFAM" id="SSF101473">
    <property type="entry name" value="DhaL-like"/>
    <property type="match status" value="1"/>
</dbReference>
<proteinExistence type="predicted"/>
<organism evidence="2 3">
    <name type="scientific">Gordonia araii NBRC 100433</name>
    <dbReference type="NCBI Taxonomy" id="1073574"/>
    <lineage>
        <taxon>Bacteria</taxon>
        <taxon>Bacillati</taxon>
        <taxon>Actinomycetota</taxon>
        <taxon>Actinomycetes</taxon>
        <taxon>Mycobacteriales</taxon>
        <taxon>Gordoniaceae</taxon>
        <taxon>Gordonia</taxon>
    </lineage>
</organism>
<dbReference type="SMART" id="SM01121">
    <property type="entry name" value="Dak1_2"/>
    <property type="match status" value="1"/>
</dbReference>
<dbReference type="InterPro" id="IPR048394">
    <property type="entry name" value="FakA-like_M"/>
</dbReference>
<dbReference type="AlphaFoldDB" id="G7H4F8"/>
<dbReference type="InterPro" id="IPR036117">
    <property type="entry name" value="DhaL_dom_sf"/>
</dbReference>
<dbReference type="EMBL" id="BAEE01000062">
    <property type="protein sequence ID" value="GAB10733.1"/>
    <property type="molecule type" value="Genomic_DNA"/>
</dbReference>
<dbReference type="InterPro" id="IPR019986">
    <property type="entry name" value="YloV-like"/>
</dbReference>
<dbReference type="Proteomes" id="UP000035088">
    <property type="component" value="Unassembled WGS sequence"/>
</dbReference>
<dbReference type="Pfam" id="PF02734">
    <property type="entry name" value="Dak2"/>
    <property type="match status" value="1"/>
</dbReference>
<accession>G7H4F8</accession>
<feature type="domain" description="DhaL" evidence="1">
    <location>
        <begin position="1"/>
        <end position="195"/>
    </location>
</feature>
<dbReference type="Pfam" id="PF13684">
    <property type="entry name" value="FakA-like_C"/>
    <property type="match status" value="1"/>
</dbReference>
<reference evidence="2 3" key="1">
    <citation type="submission" date="2011-11" db="EMBL/GenBank/DDBJ databases">
        <title>Whole genome shotgun sequence of Gordonia araii NBRC 100433.</title>
        <authorList>
            <person name="Yoshida Y."/>
            <person name="Hosoyama A."/>
            <person name="Tsuchikane K."/>
            <person name="Katsumata H."/>
            <person name="Yamazaki S."/>
            <person name="Fujita N."/>
        </authorList>
    </citation>
    <scope>NUCLEOTIDE SEQUENCE [LARGE SCALE GENOMIC DNA]</scope>
    <source>
        <strain evidence="2 3">NBRC 100433</strain>
    </source>
</reference>
<dbReference type="GO" id="GO:0004371">
    <property type="term" value="F:glycerone kinase activity"/>
    <property type="evidence" value="ECO:0007669"/>
    <property type="project" value="InterPro"/>
</dbReference>
<evidence type="ECO:0000259" key="1">
    <source>
        <dbReference type="PROSITE" id="PS51480"/>
    </source>
</evidence>
<gene>
    <name evidence="2" type="ORF">GOARA_062_00010</name>
</gene>
<dbReference type="Pfam" id="PF21645">
    <property type="entry name" value="FakA-like_M"/>
    <property type="match status" value="1"/>
</dbReference>
<evidence type="ECO:0000313" key="3">
    <source>
        <dbReference type="Proteomes" id="UP000035088"/>
    </source>
</evidence>